<dbReference type="Proteomes" id="UP001374803">
    <property type="component" value="Chromosome"/>
</dbReference>
<dbReference type="PROSITE" id="PS51257">
    <property type="entry name" value="PROKAR_LIPOPROTEIN"/>
    <property type="match status" value="1"/>
</dbReference>
<evidence type="ECO:0000256" key="1">
    <source>
        <dbReference type="SAM" id="MobiDB-lite"/>
    </source>
</evidence>
<evidence type="ECO:0000313" key="2">
    <source>
        <dbReference type="EMBL" id="WXB04618.1"/>
    </source>
</evidence>
<reference evidence="2" key="1">
    <citation type="submission" date="2021-12" db="EMBL/GenBank/DDBJ databases">
        <title>Discovery of the Pendulisporaceae a myxobacterial family with distinct sporulation behavior and unique specialized metabolism.</title>
        <authorList>
            <person name="Garcia R."/>
            <person name="Popoff A."/>
            <person name="Bader C.D."/>
            <person name="Loehr J."/>
            <person name="Walesch S."/>
            <person name="Walt C."/>
            <person name="Boldt J."/>
            <person name="Bunk B."/>
            <person name="Haeckl F.J.F.P.J."/>
            <person name="Gunesch A.P."/>
            <person name="Birkelbach J."/>
            <person name="Nuebel U."/>
            <person name="Pietschmann T."/>
            <person name="Bach T."/>
            <person name="Mueller R."/>
        </authorList>
    </citation>
    <scope>NUCLEOTIDE SEQUENCE</scope>
    <source>
        <strain evidence="2">MSr11367</strain>
    </source>
</reference>
<sequence>MQRRILAGILILVATGCARGSSDDATREGANGGGEIDRGWPGDPSGNTPGSAEQATTKPTTKSLAELGIVPFDVDRNDLAGPDSHEAMYGKLPEIVAVPGETFVDVAVRSTDTASGPKTVVVRLEPNAEGVWGITRRFEVKSLGNLLGFARSADGHYFYATGSNDPDVTKTFPAPKQHRSNVVRVVRFDADGHTSFDVDLDMARAAANADAEPIVSPGTASSARLAVAGNVVALVHGNATEPDGNGTRHQKALSTFLDAGTGAIRNVSSLWVSHSFDQRYVADGSDLYEVHLGDAYPRATVLTRVHDGASGPEQQVYRIKGATGDNNTFTRLGGLARIDAGPAAGGFLTLVATERTAATSSRINGSRDLGLVRLTSALANGSSASVVDPNFGTASTVESGGEQVTNRLHFLTDYHTSSPGKTHAERPKLVPIGGGEFIVLFEQWTISGTQQSFKGTFALRIDGNGAIQAAAKQVSQHHLPRGDDAFAYGGGAAWITGNETTRALTLHRVSRDLGITEHDVQ</sequence>
<keyword evidence="3" id="KW-1185">Reference proteome</keyword>
<feature type="region of interest" description="Disordered" evidence="1">
    <location>
        <begin position="20"/>
        <end position="62"/>
    </location>
</feature>
<accession>A0ABZ2L3R0</accession>
<dbReference type="RefSeq" id="WP_394834262.1">
    <property type="nucleotide sequence ID" value="NZ_CP089929.1"/>
</dbReference>
<dbReference type="EMBL" id="CP089983">
    <property type="protein sequence ID" value="WXB04618.1"/>
    <property type="molecule type" value="Genomic_DNA"/>
</dbReference>
<organism evidence="2 3">
    <name type="scientific">Pendulispora rubella</name>
    <dbReference type="NCBI Taxonomy" id="2741070"/>
    <lineage>
        <taxon>Bacteria</taxon>
        <taxon>Pseudomonadati</taxon>
        <taxon>Myxococcota</taxon>
        <taxon>Myxococcia</taxon>
        <taxon>Myxococcales</taxon>
        <taxon>Sorangiineae</taxon>
        <taxon>Pendulisporaceae</taxon>
        <taxon>Pendulispora</taxon>
    </lineage>
</organism>
<evidence type="ECO:0000313" key="3">
    <source>
        <dbReference type="Proteomes" id="UP001374803"/>
    </source>
</evidence>
<feature type="compositionally biased region" description="Polar residues" evidence="1">
    <location>
        <begin position="45"/>
        <end position="62"/>
    </location>
</feature>
<name>A0ABZ2L3R0_9BACT</name>
<proteinExistence type="predicted"/>
<gene>
    <name evidence="2" type="ORF">LVJ94_47965</name>
</gene>
<protein>
    <submittedName>
        <fullName evidence="2">Uncharacterized protein</fullName>
    </submittedName>
</protein>